<name>A0A3M0LA83_HIRRU</name>
<evidence type="ECO:0000256" key="1">
    <source>
        <dbReference type="SAM" id="MobiDB-lite"/>
    </source>
</evidence>
<dbReference type="Proteomes" id="UP000269221">
    <property type="component" value="Unassembled WGS sequence"/>
</dbReference>
<evidence type="ECO:0000313" key="3">
    <source>
        <dbReference type="Proteomes" id="UP000269221"/>
    </source>
</evidence>
<dbReference type="AlphaFoldDB" id="A0A3M0LA83"/>
<reference evidence="2 3" key="1">
    <citation type="submission" date="2018-07" db="EMBL/GenBank/DDBJ databases">
        <title>A high quality draft genome assembly of the barn swallow (H. rustica rustica).</title>
        <authorList>
            <person name="Formenti G."/>
            <person name="Chiara M."/>
            <person name="Poveda L."/>
            <person name="Francoijs K.-J."/>
            <person name="Bonisoli-Alquati A."/>
            <person name="Canova L."/>
            <person name="Gianfranceschi L."/>
            <person name="Horner D.S."/>
            <person name="Saino N."/>
        </authorList>
    </citation>
    <scope>NUCLEOTIDE SEQUENCE [LARGE SCALE GENOMIC DNA]</scope>
    <source>
        <strain evidence="2">Chelidonia</strain>
        <tissue evidence="2">Blood</tissue>
    </source>
</reference>
<sequence length="118" mass="13079">MRQPSAQARGRLRARRKWMVHLIRGVMGVLQVLEPLMLLPEEKVPVEAPAAKQDLAGDPSMEDETVTKLFPVCQALLEIFKQTKSVTPPASNAEPAAEQNDSVPLSVRQTECVSYRIS</sequence>
<gene>
    <name evidence="2" type="ORF">DUI87_00723</name>
</gene>
<dbReference type="EMBL" id="QRBI01000092">
    <property type="protein sequence ID" value="RMC22409.1"/>
    <property type="molecule type" value="Genomic_DNA"/>
</dbReference>
<evidence type="ECO:0000313" key="2">
    <source>
        <dbReference type="EMBL" id="RMC22409.1"/>
    </source>
</evidence>
<feature type="region of interest" description="Disordered" evidence="1">
    <location>
        <begin position="87"/>
        <end position="107"/>
    </location>
</feature>
<comment type="caution">
    <text evidence="2">The sequence shown here is derived from an EMBL/GenBank/DDBJ whole genome shotgun (WGS) entry which is preliminary data.</text>
</comment>
<organism evidence="2 3">
    <name type="scientific">Hirundo rustica rustica</name>
    <dbReference type="NCBI Taxonomy" id="333673"/>
    <lineage>
        <taxon>Eukaryota</taxon>
        <taxon>Metazoa</taxon>
        <taxon>Chordata</taxon>
        <taxon>Craniata</taxon>
        <taxon>Vertebrata</taxon>
        <taxon>Euteleostomi</taxon>
        <taxon>Archelosauria</taxon>
        <taxon>Archosauria</taxon>
        <taxon>Dinosauria</taxon>
        <taxon>Saurischia</taxon>
        <taxon>Theropoda</taxon>
        <taxon>Coelurosauria</taxon>
        <taxon>Aves</taxon>
        <taxon>Neognathae</taxon>
        <taxon>Neoaves</taxon>
        <taxon>Telluraves</taxon>
        <taxon>Australaves</taxon>
        <taxon>Passeriformes</taxon>
        <taxon>Sylvioidea</taxon>
        <taxon>Hirundinidae</taxon>
        <taxon>Hirundo</taxon>
    </lineage>
</organism>
<accession>A0A3M0LA83</accession>
<keyword evidence="3" id="KW-1185">Reference proteome</keyword>
<proteinExistence type="predicted"/>
<protein>
    <submittedName>
        <fullName evidence="2">Uncharacterized protein</fullName>
    </submittedName>
</protein>